<gene>
    <name evidence="2" type="ORF">CEXT_459061</name>
</gene>
<organism evidence="2 3">
    <name type="scientific">Caerostris extrusa</name>
    <name type="common">Bark spider</name>
    <name type="synonym">Caerostris bankana</name>
    <dbReference type="NCBI Taxonomy" id="172846"/>
    <lineage>
        <taxon>Eukaryota</taxon>
        <taxon>Metazoa</taxon>
        <taxon>Ecdysozoa</taxon>
        <taxon>Arthropoda</taxon>
        <taxon>Chelicerata</taxon>
        <taxon>Arachnida</taxon>
        <taxon>Araneae</taxon>
        <taxon>Araneomorphae</taxon>
        <taxon>Entelegynae</taxon>
        <taxon>Araneoidea</taxon>
        <taxon>Araneidae</taxon>
        <taxon>Caerostris</taxon>
    </lineage>
</organism>
<sequence>MRHPPSTPSTLTQFASPTPILDPNRKCNPISKGGFSVTLDTTSSSTVVTVDGSSPTKFGESACLQYPVLSSQ</sequence>
<reference evidence="2 3" key="1">
    <citation type="submission" date="2021-06" db="EMBL/GenBank/DDBJ databases">
        <title>Caerostris extrusa draft genome.</title>
        <authorList>
            <person name="Kono N."/>
            <person name="Arakawa K."/>
        </authorList>
    </citation>
    <scope>NUCLEOTIDE SEQUENCE [LARGE SCALE GENOMIC DNA]</scope>
</reference>
<protein>
    <submittedName>
        <fullName evidence="2">Uncharacterized protein</fullName>
    </submittedName>
</protein>
<dbReference type="Proteomes" id="UP001054945">
    <property type="component" value="Unassembled WGS sequence"/>
</dbReference>
<comment type="caution">
    <text evidence="2">The sequence shown here is derived from an EMBL/GenBank/DDBJ whole genome shotgun (WGS) entry which is preliminary data.</text>
</comment>
<dbReference type="EMBL" id="BPLR01001461">
    <property type="protein sequence ID" value="GIZ02457.1"/>
    <property type="molecule type" value="Genomic_DNA"/>
</dbReference>
<evidence type="ECO:0000313" key="2">
    <source>
        <dbReference type="EMBL" id="GIZ02457.1"/>
    </source>
</evidence>
<evidence type="ECO:0000313" key="3">
    <source>
        <dbReference type="Proteomes" id="UP001054945"/>
    </source>
</evidence>
<proteinExistence type="predicted"/>
<dbReference type="AlphaFoldDB" id="A0AAV4Y5D9"/>
<name>A0AAV4Y5D9_CAEEX</name>
<evidence type="ECO:0000256" key="1">
    <source>
        <dbReference type="SAM" id="MobiDB-lite"/>
    </source>
</evidence>
<accession>A0AAV4Y5D9</accession>
<feature type="region of interest" description="Disordered" evidence="1">
    <location>
        <begin position="1"/>
        <end position="23"/>
    </location>
</feature>
<keyword evidence="3" id="KW-1185">Reference proteome</keyword>